<dbReference type="RefSeq" id="WP_150975062.1">
    <property type="nucleotide sequence ID" value="NZ_SRLN01000011.1"/>
</dbReference>
<sequence>MIRSILLAVLLTAPIALAQTTSTTNKAVYPEQSRREAEINLTPSKSATPKRLKINLSIANPSDLKVREGDKVTRGQVIADRDGERSRLNRERTETLLSIAKIEQTPVPQLRISPPIREIPLASFAIEEAAIQQAELKFSQSQRNYQSALSNDPFITARANVDLPGQRSSRHTARWNYSRKKSRL</sequence>
<feature type="region of interest" description="Disordered" evidence="1">
    <location>
        <begin position="162"/>
        <end position="184"/>
    </location>
</feature>
<feature type="chain" id="PRO_5023830911" description="Biotin/lipoyl-binding protein" evidence="2">
    <location>
        <begin position="19"/>
        <end position="184"/>
    </location>
</feature>
<protein>
    <recommendedName>
        <fullName evidence="5">Biotin/lipoyl-binding protein</fullName>
    </recommendedName>
</protein>
<dbReference type="Proteomes" id="UP000325636">
    <property type="component" value="Unassembled WGS sequence"/>
</dbReference>
<name>A0A5J5M2D2_MICAE</name>
<reference evidence="4" key="1">
    <citation type="submission" date="2019-04" db="EMBL/GenBank/DDBJ databases">
        <title>Microviridin 1777: A Toxic Chymotrypsin Inhibitor Discovered by a Metabologenomic Approach.</title>
        <authorList>
            <person name="Sieber S."/>
            <person name="Grendelmeier S.M."/>
            <person name="Harris L.A."/>
            <person name="Mitchell D.A."/>
            <person name="Gademann K."/>
        </authorList>
    </citation>
    <scope>NUCLEOTIDE SEQUENCE [LARGE SCALE GENOMIC DNA]</scope>
    <source>
        <strain evidence="4">EAWAG127a</strain>
    </source>
</reference>
<gene>
    <name evidence="3" type="ORF">EZJ55_00810</name>
</gene>
<evidence type="ECO:0000313" key="4">
    <source>
        <dbReference type="Proteomes" id="UP000325636"/>
    </source>
</evidence>
<comment type="caution">
    <text evidence="3">The sequence shown here is derived from an EMBL/GenBank/DDBJ whole genome shotgun (WGS) entry which is preliminary data.</text>
</comment>
<dbReference type="EMBL" id="SRLN01000011">
    <property type="protein sequence ID" value="KAB0243759.1"/>
    <property type="molecule type" value="Genomic_DNA"/>
</dbReference>
<feature type="signal peptide" evidence="2">
    <location>
        <begin position="1"/>
        <end position="18"/>
    </location>
</feature>
<proteinExistence type="predicted"/>
<evidence type="ECO:0008006" key="5">
    <source>
        <dbReference type="Google" id="ProtNLM"/>
    </source>
</evidence>
<feature type="compositionally biased region" description="Basic residues" evidence="1">
    <location>
        <begin position="168"/>
        <end position="184"/>
    </location>
</feature>
<keyword evidence="2" id="KW-0732">Signal</keyword>
<evidence type="ECO:0000256" key="1">
    <source>
        <dbReference type="SAM" id="MobiDB-lite"/>
    </source>
</evidence>
<evidence type="ECO:0000313" key="3">
    <source>
        <dbReference type="EMBL" id="KAB0243759.1"/>
    </source>
</evidence>
<accession>A0A5J5M2D2</accession>
<dbReference type="AlphaFoldDB" id="A0A5J5M2D2"/>
<evidence type="ECO:0000256" key="2">
    <source>
        <dbReference type="SAM" id="SignalP"/>
    </source>
</evidence>
<organism evidence="3 4">
    <name type="scientific">Microcystis aeruginosa EAWAG127a</name>
    <dbReference type="NCBI Taxonomy" id="2529855"/>
    <lineage>
        <taxon>Bacteria</taxon>
        <taxon>Bacillati</taxon>
        <taxon>Cyanobacteriota</taxon>
        <taxon>Cyanophyceae</taxon>
        <taxon>Oscillatoriophycideae</taxon>
        <taxon>Chroococcales</taxon>
        <taxon>Microcystaceae</taxon>
        <taxon>Microcystis</taxon>
    </lineage>
</organism>